<dbReference type="AlphaFoldDB" id="A0A2U1MMD4"/>
<feature type="compositionally biased region" description="Basic and acidic residues" evidence="1">
    <location>
        <begin position="152"/>
        <end position="168"/>
    </location>
</feature>
<dbReference type="PANTHER" id="PTHR22930:SF268">
    <property type="entry name" value="NUCLEASE HARBI1"/>
    <property type="match status" value="1"/>
</dbReference>
<dbReference type="EMBL" id="PKPP01004882">
    <property type="protein sequence ID" value="PWA62382.1"/>
    <property type="molecule type" value="Genomic_DNA"/>
</dbReference>
<name>A0A2U1MMD4_ARTAN</name>
<evidence type="ECO:0000313" key="5">
    <source>
        <dbReference type="Proteomes" id="UP000245207"/>
    </source>
</evidence>
<dbReference type="STRING" id="35608.A0A2U1MMD4"/>
<keyword evidence="5" id="KW-1185">Reference proteome</keyword>
<dbReference type="InterPro" id="IPR058353">
    <property type="entry name" value="DUF8040"/>
</dbReference>
<accession>A0A2U1MMD4</accession>
<feature type="transmembrane region" description="Helical" evidence="2">
    <location>
        <begin position="12"/>
        <end position="30"/>
    </location>
</feature>
<feature type="compositionally biased region" description="Basic and acidic residues" evidence="1">
    <location>
        <begin position="177"/>
        <end position="186"/>
    </location>
</feature>
<reference evidence="4 5" key="1">
    <citation type="journal article" date="2018" name="Mol. Plant">
        <title>The genome of Artemisia annua provides insight into the evolution of Asteraceae family and artemisinin biosynthesis.</title>
        <authorList>
            <person name="Shen Q."/>
            <person name="Zhang L."/>
            <person name="Liao Z."/>
            <person name="Wang S."/>
            <person name="Yan T."/>
            <person name="Shi P."/>
            <person name="Liu M."/>
            <person name="Fu X."/>
            <person name="Pan Q."/>
            <person name="Wang Y."/>
            <person name="Lv Z."/>
            <person name="Lu X."/>
            <person name="Zhang F."/>
            <person name="Jiang W."/>
            <person name="Ma Y."/>
            <person name="Chen M."/>
            <person name="Hao X."/>
            <person name="Li L."/>
            <person name="Tang Y."/>
            <person name="Lv G."/>
            <person name="Zhou Y."/>
            <person name="Sun X."/>
            <person name="Brodelius P.E."/>
            <person name="Rose J.K.C."/>
            <person name="Tang K."/>
        </authorList>
    </citation>
    <scope>NUCLEOTIDE SEQUENCE [LARGE SCALE GENOMIC DNA]</scope>
    <source>
        <strain evidence="5">cv. Huhao1</strain>
        <tissue evidence="4">Leaf</tissue>
    </source>
</reference>
<gene>
    <name evidence="4" type="ORF">CTI12_AA363120</name>
</gene>
<proteinExistence type="predicted"/>
<feature type="domain" description="DUF8040" evidence="3">
    <location>
        <begin position="57"/>
        <end position="142"/>
    </location>
</feature>
<evidence type="ECO:0000256" key="1">
    <source>
        <dbReference type="SAM" id="MobiDB-lite"/>
    </source>
</evidence>
<sequence length="213" mass="25004">MDVDDLIRMARTQQLAVIHVVCLVVAYLALSESRKRKRVNLPSQELRLHRQAVREEMMQDLAANNNSRKIIRMSVDAFKLLCQKLQNECGLRQTQRMSVEEQVARFLHIVGNDFRTRFVSWLYRRSPSATSRHFHRVLNAIISLEEQYIKQPTDRDQELEDEVTHDTLDASQDEELNGSRDEDERGEQIRNSIADAMWNEYILHPNNEINMSI</sequence>
<dbReference type="InterPro" id="IPR045249">
    <property type="entry name" value="HARBI1-like"/>
</dbReference>
<organism evidence="4 5">
    <name type="scientific">Artemisia annua</name>
    <name type="common">Sweet wormwood</name>
    <dbReference type="NCBI Taxonomy" id="35608"/>
    <lineage>
        <taxon>Eukaryota</taxon>
        <taxon>Viridiplantae</taxon>
        <taxon>Streptophyta</taxon>
        <taxon>Embryophyta</taxon>
        <taxon>Tracheophyta</taxon>
        <taxon>Spermatophyta</taxon>
        <taxon>Magnoliopsida</taxon>
        <taxon>eudicotyledons</taxon>
        <taxon>Gunneridae</taxon>
        <taxon>Pentapetalae</taxon>
        <taxon>asterids</taxon>
        <taxon>campanulids</taxon>
        <taxon>Asterales</taxon>
        <taxon>Asteraceae</taxon>
        <taxon>Asteroideae</taxon>
        <taxon>Anthemideae</taxon>
        <taxon>Artemisiinae</taxon>
        <taxon>Artemisia</taxon>
    </lineage>
</organism>
<dbReference type="OrthoDB" id="1041650at2759"/>
<protein>
    <submittedName>
        <fullName evidence="4">Harbinger transposase-derived nuclease domain-containing protein</fullName>
    </submittedName>
</protein>
<keyword evidence="2" id="KW-0472">Membrane</keyword>
<dbReference type="PANTHER" id="PTHR22930">
    <property type="match status" value="1"/>
</dbReference>
<keyword evidence="2" id="KW-1133">Transmembrane helix</keyword>
<evidence type="ECO:0000256" key="2">
    <source>
        <dbReference type="SAM" id="Phobius"/>
    </source>
</evidence>
<dbReference type="Pfam" id="PF26138">
    <property type="entry name" value="DUF8040"/>
    <property type="match status" value="1"/>
</dbReference>
<comment type="caution">
    <text evidence="4">The sequence shown here is derived from an EMBL/GenBank/DDBJ whole genome shotgun (WGS) entry which is preliminary data.</text>
</comment>
<dbReference type="Proteomes" id="UP000245207">
    <property type="component" value="Unassembled WGS sequence"/>
</dbReference>
<keyword evidence="2" id="KW-0812">Transmembrane</keyword>
<evidence type="ECO:0000313" key="4">
    <source>
        <dbReference type="EMBL" id="PWA62382.1"/>
    </source>
</evidence>
<feature type="region of interest" description="Disordered" evidence="1">
    <location>
        <begin position="152"/>
        <end position="186"/>
    </location>
</feature>
<evidence type="ECO:0000259" key="3">
    <source>
        <dbReference type="Pfam" id="PF26138"/>
    </source>
</evidence>